<organism evidence="2 3">
    <name type="scientific">Bacillus pumilus</name>
    <name type="common">Bacillus mesentericus</name>
    <dbReference type="NCBI Taxonomy" id="1408"/>
    <lineage>
        <taxon>Bacteria</taxon>
        <taxon>Bacillati</taxon>
        <taxon>Bacillota</taxon>
        <taxon>Bacilli</taxon>
        <taxon>Bacillales</taxon>
        <taxon>Bacillaceae</taxon>
        <taxon>Bacillus</taxon>
    </lineage>
</organism>
<dbReference type="Proteomes" id="UP000228754">
    <property type="component" value="Unassembled WGS sequence"/>
</dbReference>
<reference evidence="2 3" key="1">
    <citation type="submission" date="2017-06" db="EMBL/GenBank/DDBJ databases">
        <title>Draft Genome Sequence of Bacillus sp Strain 36R Isolated from saline sediment at Atanasia, Sonora, Mexico.</title>
        <authorList>
            <person name="Sanchez Diaz R."/>
            <person name="Quiroz Macias M.E."/>
            <person name="Ibarra Gamez J.C."/>
            <person name="Enciso Ibarra J."/>
            <person name="Gomez Gil B."/>
            <person name="Galaviz Silva L."/>
        </authorList>
    </citation>
    <scope>NUCLEOTIDE SEQUENCE [LARGE SCALE GENOMIC DNA]</scope>
    <source>
        <strain evidence="2 3">36R_ATNSAL</strain>
    </source>
</reference>
<dbReference type="AlphaFoldDB" id="A0A2A5INZ4"/>
<feature type="transmembrane region" description="Helical" evidence="1">
    <location>
        <begin position="32"/>
        <end position="51"/>
    </location>
</feature>
<comment type="caution">
    <text evidence="2">The sequence shown here is derived from an EMBL/GenBank/DDBJ whole genome shotgun (WGS) entry which is preliminary data.</text>
</comment>
<protein>
    <submittedName>
        <fullName evidence="2">Uncharacterized protein</fullName>
    </submittedName>
</protein>
<keyword evidence="1" id="KW-1133">Transmembrane helix</keyword>
<keyword evidence="1" id="KW-0472">Membrane</keyword>
<accession>A0A2A5INZ4</accession>
<evidence type="ECO:0000313" key="2">
    <source>
        <dbReference type="EMBL" id="PCK18812.1"/>
    </source>
</evidence>
<name>A0A2A5INZ4_BACPU</name>
<evidence type="ECO:0000313" key="3">
    <source>
        <dbReference type="Proteomes" id="UP000228754"/>
    </source>
</evidence>
<dbReference type="EMBL" id="NKHG01000114">
    <property type="protein sequence ID" value="PCK18812.1"/>
    <property type="molecule type" value="Genomic_DNA"/>
</dbReference>
<sequence>MNTKTLRNLSFLCFIIGILLWVPNVFFGQSSILWLLNFVIGPIGIVLSIMGKKYLFTFLNFITSFSFFIFMFLGYQLLGS</sequence>
<feature type="transmembrane region" description="Helical" evidence="1">
    <location>
        <begin position="9"/>
        <end position="26"/>
    </location>
</feature>
<evidence type="ECO:0000256" key="1">
    <source>
        <dbReference type="SAM" id="Phobius"/>
    </source>
</evidence>
<keyword evidence="1" id="KW-0812">Transmembrane</keyword>
<dbReference type="OrthoDB" id="2934861at2"/>
<gene>
    <name evidence="2" type="ORF">CEY02_18130</name>
</gene>
<proteinExistence type="predicted"/>
<feature type="transmembrane region" description="Helical" evidence="1">
    <location>
        <begin position="58"/>
        <end position="78"/>
    </location>
</feature>